<feature type="non-terminal residue" evidence="1">
    <location>
        <position position="87"/>
    </location>
</feature>
<accession>A0ABQ9HTN9</accession>
<dbReference type="Gene3D" id="3.30.420.10">
    <property type="entry name" value="Ribonuclease H-like superfamily/Ribonuclease H"/>
    <property type="match status" value="1"/>
</dbReference>
<evidence type="ECO:0008006" key="3">
    <source>
        <dbReference type="Google" id="ProtNLM"/>
    </source>
</evidence>
<evidence type="ECO:0000313" key="1">
    <source>
        <dbReference type="EMBL" id="KAJ8887602.1"/>
    </source>
</evidence>
<dbReference type="EMBL" id="JARBHB010000004">
    <property type="protein sequence ID" value="KAJ8887602.1"/>
    <property type="molecule type" value="Genomic_DNA"/>
</dbReference>
<name>A0ABQ9HTN9_9NEOP</name>
<evidence type="ECO:0000313" key="2">
    <source>
        <dbReference type="Proteomes" id="UP001159363"/>
    </source>
</evidence>
<sequence>MFPGHVVSMHDDIGWPPHSSDLTPCDICFSQVYRLCSNTLDELKAAITHEVATIALDITCRVIDNHRERLNMCIKNGGRHLTDVIFK</sequence>
<gene>
    <name evidence="1" type="ORF">PR048_013819</name>
</gene>
<organism evidence="1 2">
    <name type="scientific">Dryococelus australis</name>
    <dbReference type="NCBI Taxonomy" id="614101"/>
    <lineage>
        <taxon>Eukaryota</taxon>
        <taxon>Metazoa</taxon>
        <taxon>Ecdysozoa</taxon>
        <taxon>Arthropoda</taxon>
        <taxon>Hexapoda</taxon>
        <taxon>Insecta</taxon>
        <taxon>Pterygota</taxon>
        <taxon>Neoptera</taxon>
        <taxon>Polyneoptera</taxon>
        <taxon>Phasmatodea</taxon>
        <taxon>Verophasmatodea</taxon>
        <taxon>Anareolatae</taxon>
        <taxon>Phasmatidae</taxon>
        <taxon>Eurycanthinae</taxon>
        <taxon>Dryococelus</taxon>
    </lineage>
</organism>
<reference evidence="1 2" key="1">
    <citation type="submission" date="2023-02" db="EMBL/GenBank/DDBJ databases">
        <title>LHISI_Scaffold_Assembly.</title>
        <authorList>
            <person name="Stuart O.P."/>
            <person name="Cleave R."/>
            <person name="Magrath M.J.L."/>
            <person name="Mikheyev A.S."/>
        </authorList>
    </citation>
    <scope>NUCLEOTIDE SEQUENCE [LARGE SCALE GENOMIC DNA]</scope>
    <source>
        <strain evidence="1">Daus_M_001</strain>
        <tissue evidence="1">Leg muscle</tissue>
    </source>
</reference>
<dbReference type="Proteomes" id="UP001159363">
    <property type="component" value="Chromosome X"/>
</dbReference>
<protein>
    <recommendedName>
        <fullName evidence="3">Saposin B-type domain-containing protein</fullName>
    </recommendedName>
</protein>
<dbReference type="InterPro" id="IPR036397">
    <property type="entry name" value="RNaseH_sf"/>
</dbReference>
<keyword evidence="2" id="KW-1185">Reference proteome</keyword>
<comment type="caution">
    <text evidence="1">The sequence shown here is derived from an EMBL/GenBank/DDBJ whole genome shotgun (WGS) entry which is preliminary data.</text>
</comment>
<proteinExistence type="predicted"/>